<evidence type="ECO:0000313" key="6">
    <source>
        <dbReference type="Proteomes" id="UP000515154"/>
    </source>
</evidence>
<dbReference type="GO" id="GO:0006412">
    <property type="term" value="P:translation"/>
    <property type="evidence" value="ECO:0007669"/>
    <property type="project" value="InterPro"/>
</dbReference>
<keyword evidence="2" id="KW-0689">Ribosomal protein</keyword>
<dbReference type="KEGG" id="osn:115228793"/>
<dbReference type="InterPro" id="IPR019927">
    <property type="entry name" value="Ribosomal_uL3_bac/org-type"/>
</dbReference>
<dbReference type="PANTHER" id="PTHR11229">
    <property type="entry name" value="50S RIBOSOMAL PROTEIN L3"/>
    <property type="match status" value="1"/>
</dbReference>
<protein>
    <recommendedName>
        <fullName evidence="4">Large ribosomal subunit protein uL3m</fullName>
    </recommendedName>
    <alternativeName>
        <fullName evidence="5">39S ribosomal protein L3, mitochondrial</fullName>
    </alternativeName>
</protein>
<dbReference type="Proteomes" id="UP000515154">
    <property type="component" value="Unplaced"/>
</dbReference>
<dbReference type="SUPFAM" id="SSF50447">
    <property type="entry name" value="Translation proteins"/>
    <property type="match status" value="1"/>
</dbReference>
<evidence type="ECO:0000256" key="5">
    <source>
        <dbReference type="ARBA" id="ARBA00035396"/>
    </source>
</evidence>
<proteinExistence type="inferred from homology"/>
<evidence type="ECO:0000313" key="7">
    <source>
        <dbReference type="RefSeq" id="XP_029655139.1"/>
    </source>
</evidence>
<name>A0A6P7TSB6_9MOLL</name>
<keyword evidence="3" id="KW-0687">Ribonucleoprotein</keyword>
<evidence type="ECO:0000256" key="3">
    <source>
        <dbReference type="ARBA" id="ARBA00023274"/>
    </source>
</evidence>
<dbReference type="Gene3D" id="2.40.30.10">
    <property type="entry name" value="Translation factors"/>
    <property type="match status" value="2"/>
</dbReference>
<dbReference type="GO" id="GO:0005762">
    <property type="term" value="C:mitochondrial large ribosomal subunit"/>
    <property type="evidence" value="ECO:0007669"/>
    <property type="project" value="TreeGrafter"/>
</dbReference>
<evidence type="ECO:0000256" key="1">
    <source>
        <dbReference type="ARBA" id="ARBA00006540"/>
    </source>
</evidence>
<gene>
    <name evidence="7" type="primary">LOC115228793</name>
</gene>
<dbReference type="RefSeq" id="XP_029655139.1">
    <property type="nucleotide sequence ID" value="XM_029799279.1"/>
</dbReference>
<dbReference type="Pfam" id="PF00297">
    <property type="entry name" value="Ribosomal_L3"/>
    <property type="match status" value="1"/>
</dbReference>
<reference evidence="7" key="1">
    <citation type="submission" date="2025-08" db="UniProtKB">
        <authorList>
            <consortium name="RefSeq"/>
        </authorList>
    </citation>
    <scope>IDENTIFICATION</scope>
</reference>
<sequence length="282" mass="31735">MRSVLHKILFLLSNSIFVSRFLSRLHQLKSSGYARLSAGLKVALFILASLKTVLQSFLKLPTPNYRKFINFAFHKIFNIFNWPSTVFRTILDLPLRPVDPSVFCWSISRTKRCGVLAIKIGLLPQWLKSGKQIYTTVLQVSTTIHIHRVDRGFQGVMKRWGFSGGPAGHGSTKFHRRAGAPGKMLKGTKMPGHMGNELVTTLSLQIWRVIPEHDILFVSGPGIPGPNHSFVRVWDCCGAKTIEKIVESKRFPHVPTYSSDDLCLNEAFDEAISQFSEPSIVF</sequence>
<organism evidence="6 7">
    <name type="scientific">Octopus sinensis</name>
    <name type="common">East Asian common octopus</name>
    <dbReference type="NCBI Taxonomy" id="2607531"/>
    <lineage>
        <taxon>Eukaryota</taxon>
        <taxon>Metazoa</taxon>
        <taxon>Spiralia</taxon>
        <taxon>Lophotrochozoa</taxon>
        <taxon>Mollusca</taxon>
        <taxon>Cephalopoda</taxon>
        <taxon>Coleoidea</taxon>
        <taxon>Octopodiformes</taxon>
        <taxon>Octopoda</taxon>
        <taxon>Incirrata</taxon>
        <taxon>Octopodidae</taxon>
        <taxon>Octopus</taxon>
    </lineage>
</organism>
<dbReference type="GO" id="GO:0003735">
    <property type="term" value="F:structural constituent of ribosome"/>
    <property type="evidence" value="ECO:0007669"/>
    <property type="project" value="InterPro"/>
</dbReference>
<dbReference type="PANTHER" id="PTHR11229:SF8">
    <property type="entry name" value="LARGE RIBOSOMAL SUBUNIT PROTEIN UL3M"/>
    <property type="match status" value="1"/>
</dbReference>
<evidence type="ECO:0000256" key="2">
    <source>
        <dbReference type="ARBA" id="ARBA00022980"/>
    </source>
</evidence>
<dbReference type="InterPro" id="IPR000597">
    <property type="entry name" value="Ribosomal_uL3"/>
</dbReference>
<keyword evidence="6" id="KW-1185">Reference proteome</keyword>
<comment type="similarity">
    <text evidence="1">Belongs to the universal ribosomal protein uL3 family.</text>
</comment>
<evidence type="ECO:0000256" key="4">
    <source>
        <dbReference type="ARBA" id="ARBA00035209"/>
    </source>
</evidence>
<accession>A0A6P7TSB6</accession>
<dbReference type="InterPro" id="IPR009000">
    <property type="entry name" value="Transl_B-barrel_sf"/>
</dbReference>
<dbReference type="AlphaFoldDB" id="A0A6P7TSB6"/>